<feature type="signal peptide" evidence="3">
    <location>
        <begin position="1"/>
        <end position="27"/>
    </location>
</feature>
<proteinExistence type="predicted"/>
<feature type="transmembrane region" description="Helical" evidence="2">
    <location>
        <begin position="165"/>
        <end position="187"/>
    </location>
</feature>
<organism evidence="4 5">
    <name type="scientific">Microbacterium imperiale</name>
    <dbReference type="NCBI Taxonomy" id="33884"/>
    <lineage>
        <taxon>Bacteria</taxon>
        <taxon>Bacillati</taxon>
        <taxon>Actinomycetota</taxon>
        <taxon>Actinomycetes</taxon>
        <taxon>Micrococcales</taxon>
        <taxon>Microbacteriaceae</taxon>
        <taxon>Microbacterium</taxon>
    </lineage>
</organism>
<keyword evidence="5" id="KW-1185">Reference proteome</keyword>
<evidence type="ECO:0008006" key="6">
    <source>
        <dbReference type="Google" id="ProtNLM"/>
    </source>
</evidence>
<dbReference type="EMBL" id="BSEO01000014">
    <property type="protein sequence ID" value="GLJ80846.1"/>
    <property type="molecule type" value="Genomic_DNA"/>
</dbReference>
<comment type="caution">
    <text evidence="4">The sequence shown here is derived from an EMBL/GenBank/DDBJ whole genome shotgun (WGS) entry which is preliminary data.</text>
</comment>
<dbReference type="AlphaFoldDB" id="A0A9W6HIN0"/>
<keyword evidence="2" id="KW-1133">Transmembrane helix</keyword>
<feature type="transmembrane region" description="Helical" evidence="2">
    <location>
        <begin position="194"/>
        <end position="214"/>
    </location>
</feature>
<reference evidence="4" key="2">
    <citation type="submission" date="2023-01" db="EMBL/GenBank/DDBJ databases">
        <authorList>
            <person name="Sun Q."/>
            <person name="Evtushenko L."/>
        </authorList>
    </citation>
    <scope>NUCLEOTIDE SEQUENCE</scope>
    <source>
        <strain evidence="4">VKM Ac-1447</strain>
    </source>
</reference>
<dbReference type="Proteomes" id="UP001142317">
    <property type="component" value="Unassembled WGS sequence"/>
</dbReference>
<feature type="compositionally biased region" description="Pro residues" evidence="1">
    <location>
        <begin position="472"/>
        <end position="482"/>
    </location>
</feature>
<feature type="transmembrane region" description="Helical" evidence="2">
    <location>
        <begin position="310"/>
        <end position="334"/>
    </location>
</feature>
<name>A0A9W6HIN0_9MICO</name>
<keyword evidence="2" id="KW-0812">Transmembrane</keyword>
<sequence>MNITRALRIGFVVGLLLILGSGSGAHAVETDAARIVPMDAVSGEPWSAPAFDVDCQRASDQVTCTPNDPNNVTAQQCFVGVSIDGARTTVCTTYEGHVQAIQADGGRALIVKYGCSLGDAVCVTFENAGRGMALAATGMMFLVADNMRFDTSTLLWTAAVDQWSFWQWAILVVTFGAMVWAIAAAVVSGDREELVGALVRSFIAVPAVPISLWFTGHLLNAVDDMTWYIMAQDGRDGLYSTLQSVMWAGGQANYFFAFLIHLLLMLGMLLLMLVFAFRNIVLAALIMVGPVAWMLFPVRGIGPQWVVRYVSAIFVLLLTGPLTIGFVTLIINGLASVKTIWNPQSWPLIVGLVLVAFAPFAIFGLFSFAGAVAADGIGSRLGSHGGRMAAGAARSAARIPTRLGSLPSCMHSSNSRPGSTSPTSKPATAPETTGVAARGGSAPARAQAATTRSPQPTAPHPPTTPGTAQTPTPQPAASPPRSPQSTSVAKPDRSSS</sequence>
<feature type="transmembrane region" description="Helical" evidence="2">
    <location>
        <begin position="254"/>
        <end position="273"/>
    </location>
</feature>
<accession>A0A9W6HIN0</accession>
<gene>
    <name evidence="4" type="ORF">GCM10017586_25290</name>
</gene>
<keyword evidence="3" id="KW-0732">Signal</keyword>
<protein>
    <recommendedName>
        <fullName evidence="6">TrbL/VirB6 plasmid conjugal transfer protein</fullName>
    </recommendedName>
</protein>
<evidence type="ECO:0000313" key="4">
    <source>
        <dbReference type="EMBL" id="GLJ80846.1"/>
    </source>
</evidence>
<feature type="chain" id="PRO_5040892439" description="TrbL/VirB6 plasmid conjugal transfer protein" evidence="3">
    <location>
        <begin position="28"/>
        <end position="496"/>
    </location>
</feature>
<feature type="transmembrane region" description="Helical" evidence="2">
    <location>
        <begin position="280"/>
        <end position="298"/>
    </location>
</feature>
<evidence type="ECO:0000256" key="1">
    <source>
        <dbReference type="SAM" id="MobiDB-lite"/>
    </source>
</evidence>
<reference evidence="4" key="1">
    <citation type="journal article" date="2014" name="Int. J. Syst. Evol. Microbiol.">
        <title>Complete genome sequence of Corynebacterium casei LMG S-19264T (=DSM 44701T), isolated from a smear-ripened cheese.</title>
        <authorList>
            <consortium name="US DOE Joint Genome Institute (JGI-PGF)"/>
            <person name="Walter F."/>
            <person name="Albersmeier A."/>
            <person name="Kalinowski J."/>
            <person name="Ruckert C."/>
        </authorList>
    </citation>
    <scope>NUCLEOTIDE SEQUENCE</scope>
    <source>
        <strain evidence="4">VKM Ac-1447</strain>
    </source>
</reference>
<evidence type="ECO:0000313" key="5">
    <source>
        <dbReference type="Proteomes" id="UP001142317"/>
    </source>
</evidence>
<feature type="region of interest" description="Disordered" evidence="1">
    <location>
        <begin position="403"/>
        <end position="496"/>
    </location>
</feature>
<dbReference type="RefSeq" id="WP_210007031.1">
    <property type="nucleotide sequence ID" value="NZ_BSEO01000014.1"/>
</dbReference>
<evidence type="ECO:0000256" key="2">
    <source>
        <dbReference type="SAM" id="Phobius"/>
    </source>
</evidence>
<feature type="transmembrane region" description="Helical" evidence="2">
    <location>
        <begin position="346"/>
        <end position="374"/>
    </location>
</feature>
<evidence type="ECO:0000256" key="3">
    <source>
        <dbReference type="SAM" id="SignalP"/>
    </source>
</evidence>
<feature type="compositionally biased region" description="Polar residues" evidence="1">
    <location>
        <begin position="410"/>
        <end position="426"/>
    </location>
</feature>
<keyword evidence="2" id="KW-0472">Membrane</keyword>